<keyword evidence="2" id="KW-1185">Reference proteome</keyword>
<accession>A0ABR3G6A6</accession>
<proteinExistence type="predicted"/>
<comment type="caution">
    <text evidence="1">The sequence shown here is derived from an EMBL/GenBank/DDBJ whole genome shotgun (WGS) entry which is preliminary data.</text>
</comment>
<sequence>MADPEAIFNSDPLKLPGLFTGLGLKFSVNASKFRNNDVNISYSRTVVKASARAWFHPQIDDDGSNSFENCAAFVLALKNHCKDSNPKATAESALESLDQANYTV</sequence>
<protein>
    <submittedName>
        <fullName evidence="1">Uncharacterized protein</fullName>
    </submittedName>
</protein>
<name>A0ABR3G6A6_9PEZI</name>
<gene>
    <name evidence="1" type="ORF">Q9L58_009896</name>
</gene>
<evidence type="ECO:0000313" key="2">
    <source>
        <dbReference type="Proteomes" id="UP001447188"/>
    </source>
</evidence>
<dbReference type="EMBL" id="JBBBZM010000276">
    <property type="protein sequence ID" value="KAL0631242.1"/>
    <property type="molecule type" value="Genomic_DNA"/>
</dbReference>
<organism evidence="1 2">
    <name type="scientific">Discina gigas</name>
    <dbReference type="NCBI Taxonomy" id="1032678"/>
    <lineage>
        <taxon>Eukaryota</taxon>
        <taxon>Fungi</taxon>
        <taxon>Dikarya</taxon>
        <taxon>Ascomycota</taxon>
        <taxon>Pezizomycotina</taxon>
        <taxon>Pezizomycetes</taxon>
        <taxon>Pezizales</taxon>
        <taxon>Discinaceae</taxon>
        <taxon>Discina</taxon>
    </lineage>
</organism>
<evidence type="ECO:0000313" key="1">
    <source>
        <dbReference type="EMBL" id="KAL0631242.1"/>
    </source>
</evidence>
<dbReference type="Proteomes" id="UP001447188">
    <property type="component" value="Unassembled WGS sequence"/>
</dbReference>
<reference evidence="1 2" key="1">
    <citation type="submission" date="2024-02" db="EMBL/GenBank/DDBJ databases">
        <title>Discinaceae phylogenomics.</title>
        <authorList>
            <person name="Dirks A.C."/>
            <person name="James T.Y."/>
        </authorList>
    </citation>
    <scope>NUCLEOTIDE SEQUENCE [LARGE SCALE GENOMIC DNA]</scope>
    <source>
        <strain evidence="1 2">ACD0624</strain>
    </source>
</reference>